<evidence type="ECO:0000256" key="1">
    <source>
        <dbReference type="SAM" id="Phobius"/>
    </source>
</evidence>
<keyword evidence="1" id="KW-0472">Membrane</keyword>
<dbReference type="AlphaFoldDB" id="A0A443PIW5"/>
<name>A0A443PIW5_9MAGN</name>
<evidence type="ECO:0000313" key="3">
    <source>
        <dbReference type="Proteomes" id="UP000283530"/>
    </source>
</evidence>
<comment type="caution">
    <text evidence="2">The sequence shown here is derived from an EMBL/GenBank/DDBJ whole genome shotgun (WGS) entry which is preliminary data.</text>
</comment>
<keyword evidence="1" id="KW-0812">Transmembrane</keyword>
<keyword evidence="1" id="KW-1133">Transmembrane helix</keyword>
<accession>A0A443PIW5</accession>
<feature type="transmembrane region" description="Helical" evidence="1">
    <location>
        <begin position="130"/>
        <end position="150"/>
    </location>
</feature>
<evidence type="ECO:0000313" key="2">
    <source>
        <dbReference type="EMBL" id="RWR90705.1"/>
    </source>
</evidence>
<proteinExistence type="predicted"/>
<dbReference type="Proteomes" id="UP000283530">
    <property type="component" value="Unassembled WGS sequence"/>
</dbReference>
<keyword evidence="3" id="KW-1185">Reference proteome</keyword>
<organism evidence="2 3">
    <name type="scientific">Cinnamomum micranthum f. kanehirae</name>
    <dbReference type="NCBI Taxonomy" id="337451"/>
    <lineage>
        <taxon>Eukaryota</taxon>
        <taxon>Viridiplantae</taxon>
        <taxon>Streptophyta</taxon>
        <taxon>Embryophyta</taxon>
        <taxon>Tracheophyta</taxon>
        <taxon>Spermatophyta</taxon>
        <taxon>Magnoliopsida</taxon>
        <taxon>Magnoliidae</taxon>
        <taxon>Laurales</taxon>
        <taxon>Lauraceae</taxon>
        <taxon>Cinnamomum</taxon>
    </lineage>
</organism>
<gene>
    <name evidence="2" type="ORF">CKAN_01981400</name>
</gene>
<protein>
    <submittedName>
        <fullName evidence="2">Uncharacterized protein</fullName>
    </submittedName>
</protein>
<dbReference type="EMBL" id="QPKB01000008">
    <property type="protein sequence ID" value="RWR90705.1"/>
    <property type="molecule type" value="Genomic_DNA"/>
</dbReference>
<sequence>MTGYISKVEMRGYILEAIAAKERFSSHHTSHSFLASLIIRKTLNSSLHCTLQKSLSFCSKPSPQQSKRFLGFSHTLIRILGAFERSCGMNDSGSKGSTSTAGGLTFILQSMALTLLFVRLVVLHTMICKFVIMTISLKVSIWMIYVGLTFEKSEDLLSPMLNVIQDNFK</sequence>
<reference evidence="2 3" key="1">
    <citation type="journal article" date="2019" name="Nat. Plants">
        <title>Stout camphor tree genome fills gaps in understanding of flowering plant genome evolution.</title>
        <authorList>
            <person name="Chaw S.M."/>
            <person name="Liu Y.C."/>
            <person name="Wu Y.W."/>
            <person name="Wang H.Y."/>
            <person name="Lin C.I."/>
            <person name="Wu C.S."/>
            <person name="Ke H.M."/>
            <person name="Chang L.Y."/>
            <person name="Hsu C.Y."/>
            <person name="Yang H.T."/>
            <person name="Sudianto E."/>
            <person name="Hsu M.H."/>
            <person name="Wu K.P."/>
            <person name="Wang L.N."/>
            <person name="Leebens-Mack J.H."/>
            <person name="Tsai I.J."/>
        </authorList>
    </citation>
    <scope>NUCLEOTIDE SEQUENCE [LARGE SCALE GENOMIC DNA]</scope>
    <source>
        <strain evidence="3">cv. Chaw 1501</strain>
        <tissue evidence="2">Young leaves</tissue>
    </source>
</reference>
<feature type="transmembrane region" description="Helical" evidence="1">
    <location>
        <begin position="99"/>
        <end position="118"/>
    </location>
</feature>